<evidence type="ECO:0000256" key="3">
    <source>
        <dbReference type="ARBA" id="ARBA00025376"/>
    </source>
</evidence>
<feature type="compositionally biased region" description="Gly residues" evidence="6">
    <location>
        <begin position="83"/>
        <end position="112"/>
    </location>
</feature>
<dbReference type="AlphaFoldDB" id="A0A6A6PAF8"/>
<feature type="region of interest" description="Disordered" evidence="6">
    <location>
        <begin position="660"/>
        <end position="808"/>
    </location>
</feature>
<dbReference type="InterPro" id="IPR005365">
    <property type="entry name" value="Npr3"/>
</dbReference>
<feature type="domain" description="GATOR1 complex protein NPRL3 C-terminal HTH" evidence="7">
    <location>
        <begin position="818"/>
        <end position="867"/>
    </location>
</feature>
<comment type="function">
    <text evidence="3 5">Mediates inactivation of the TORC1 complex in response to amino acid starvation. Required for meiotic nuclear division.</text>
</comment>
<protein>
    <recommendedName>
        <fullName evidence="2 5">Nitrogen permease regulator 3</fullName>
    </recommendedName>
    <alternativeName>
        <fullName evidence="4 5">Required for meiotic nuclear division protein 11</fullName>
    </alternativeName>
</protein>
<gene>
    <name evidence="8" type="ORF">BDY21DRAFT_402911</name>
</gene>
<evidence type="ECO:0000259" key="7">
    <source>
        <dbReference type="Pfam" id="PF24064"/>
    </source>
</evidence>
<organism evidence="8 9">
    <name type="scientific">Lineolata rhizophorae</name>
    <dbReference type="NCBI Taxonomy" id="578093"/>
    <lineage>
        <taxon>Eukaryota</taxon>
        <taxon>Fungi</taxon>
        <taxon>Dikarya</taxon>
        <taxon>Ascomycota</taxon>
        <taxon>Pezizomycotina</taxon>
        <taxon>Dothideomycetes</taxon>
        <taxon>Dothideomycetes incertae sedis</taxon>
        <taxon>Lineolatales</taxon>
        <taxon>Lineolataceae</taxon>
        <taxon>Lineolata</taxon>
    </lineage>
</organism>
<dbReference type="GO" id="GO:0034198">
    <property type="term" value="P:cellular response to amino acid starvation"/>
    <property type="evidence" value="ECO:0007669"/>
    <property type="project" value="TreeGrafter"/>
</dbReference>
<keyword evidence="5" id="KW-0469">Meiosis</keyword>
<evidence type="ECO:0000256" key="5">
    <source>
        <dbReference type="RuleBase" id="RU368069"/>
    </source>
</evidence>
<evidence type="ECO:0000313" key="8">
    <source>
        <dbReference type="EMBL" id="KAF2460886.1"/>
    </source>
</evidence>
<comment type="similarity">
    <text evidence="1 5">Belongs to the NPR3 family.</text>
</comment>
<feature type="compositionally biased region" description="Basic and acidic residues" evidence="6">
    <location>
        <begin position="132"/>
        <end position="144"/>
    </location>
</feature>
<dbReference type="OrthoDB" id="18648at2759"/>
<dbReference type="PANTHER" id="PTHR13153:SF5">
    <property type="entry name" value="GATOR COMPLEX PROTEIN NPRL3"/>
    <property type="match status" value="1"/>
</dbReference>
<keyword evidence="5" id="KW-0732">Signal</keyword>
<feature type="compositionally biased region" description="Polar residues" evidence="6">
    <location>
        <begin position="287"/>
        <end position="299"/>
    </location>
</feature>
<proteinExistence type="inferred from homology"/>
<feature type="compositionally biased region" description="Low complexity" evidence="6">
    <location>
        <begin position="768"/>
        <end position="792"/>
    </location>
</feature>
<dbReference type="Pfam" id="PF03666">
    <property type="entry name" value="NPR3"/>
    <property type="match status" value="1"/>
</dbReference>
<reference evidence="8" key="1">
    <citation type="journal article" date="2020" name="Stud. Mycol.">
        <title>101 Dothideomycetes genomes: a test case for predicting lifestyles and emergence of pathogens.</title>
        <authorList>
            <person name="Haridas S."/>
            <person name="Albert R."/>
            <person name="Binder M."/>
            <person name="Bloem J."/>
            <person name="Labutti K."/>
            <person name="Salamov A."/>
            <person name="Andreopoulos B."/>
            <person name="Baker S."/>
            <person name="Barry K."/>
            <person name="Bills G."/>
            <person name="Bluhm B."/>
            <person name="Cannon C."/>
            <person name="Castanera R."/>
            <person name="Culley D."/>
            <person name="Daum C."/>
            <person name="Ezra D."/>
            <person name="Gonzalez J."/>
            <person name="Henrissat B."/>
            <person name="Kuo A."/>
            <person name="Liang C."/>
            <person name="Lipzen A."/>
            <person name="Lutzoni F."/>
            <person name="Magnuson J."/>
            <person name="Mondo S."/>
            <person name="Nolan M."/>
            <person name="Ohm R."/>
            <person name="Pangilinan J."/>
            <person name="Park H.-J."/>
            <person name="Ramirez L."/>
            <person name="Alfaro M."/>
            <person name="Sun H."/>
            <person name="Tritt A."/>
            <person name="Yoshinaga Y."/>
            <person name="Zwiers L.-H."/>
            <person name="Turgeon B."/>
            <person name="Goodwin S."/>
            <person name="Spatafora J."/>
            <person name="Crous P."/>
            <person name="Grigoriev I."/>
        </authorList>
    </citation>
    <scope>NUCLEOTIDE SEQUENCE</scope>
    <source>
        <strain evidence="8">ATCC 16933</strain>
    </source>
</reference>
<dbReference type="Proteomes" id="UP000799766">
    <property type="component" value="Unassembled WGS sequence"/>
</dbReference>
<feature type="region of interest" description="Disordered" evidence="6">
    <location>
        <begin position="35"/>
        <end position="147"/>
    </location>
</feature>
<evidence type="ECO:0000256" key="1">
    <source>
        <dbReference type="ARBA" id="ARBA00010546"/>
    </source>
</evidence>
<dbReference type="PANTHER" id="PTHR13153">
    <property type="entry name" value="CGTHBA PROTEIN -14 GENE PROTEIN"/>
    <property type="match status" value="1"/>
</dbReference>
<comment type="subcellular location">
    <subcellularLocation>
        <location evidence="5">Vacuole membrane</location>
        <topology evidence="5">Peripheral membrane protein</topology>
    </subcellularLocation>
</comment>
<name>A0A6A6PAF8_9PEZI</name>
<dbReference type="InterPro" id="IPR056603">
    <property type="entry name" value="HTH_NPRL3"/>
</dbReference>
<dbReference type="GO" id="GO:1904262">
    <property type="term" value="P:negative regulation of TORC1 signaling"/>
    <property type="evidence" value="ECO:0007669"/>
    <property type="project" value="TreeGrafter"/>
</dbReference>
<evidence type="ECO:0000256" key="6">
    <source>
        <dbReference type="SAM" id="MobiDB-lite"/>
    </source>
</evidence>
<accession>A0A6A6PAF8</accession>
<feature type="compositionally biased region" description="Polar residues" evidence="6">
    <location>
        <begin position="660"/>
        <end position="690"/>
    </location>
</feature>
<dbReference type="GO" id="GO:0005774">
    <property type="term" value="C:vacuolar membrane"/>
    <property type="evidence" value="ECO:0007669"/>
    <property type="project" value="UniProtKB-SubCell"/>
</dbReference>
<keyword evidence="9" id="KW-1185">Reference proteome</keyword>
<dbReference type="EMBL" id="MU001672">
    <property type="protein sequence ID" value="KAF2460886.1"/>
    <property type="molecule type" value="Genomic_DNA"/>
</dbReference>
<feature type="compositionally biased region" description="Low complexity" evidence="6">
    <location>
        <begin position="696"/>
        <end position="730"/>
    </location>
</feature>
<dbReference type="GO" id="GO:0038202">
    <property type="term" value="P:TORC1 signaling"/>
    <property type="evidence" value="ECO:0007669"/>
    <property type="project" value="TreeGrafter"/>
</dbReference>
<dbReference type="GO" id="GO:0051321">
    <property type="term" value="P:meiotic cell cycle"/>
    <property type="evidence" value="ECO:0007669"/>
    <property type="project" value="UniProtKB-UniRule"/>
</dbReference>
<feature type="compositionally biased region" description="Pro residues" evidence="6">
    <location>
        <begin position="793"/>
        <end position="802"/>
    </location>
</feature>
<dbReference type="GO" id="GO:0010508">
    <property type="term" value="P:positive regulation of autophagy"/>
    <property type="evidence" value="ECO:0007669"/>
    <property type="project" value="TreeGrafter"/>
</dbReference>
<evidence type="ECO:0000256" key="2">
    <source>
        <dbReference type="ARBA" id="ARBA00017880"/>
    </source>
</evidence>
<sequence>MAAPQATMPIPTLPPAPSLVAVLLVIKPRAGPARLVFHHPQNPTTAPYPPSSSRRRTSWLGTANDDDDDDDSSDSSSTDTDSGFGGSGSGSGEAGGGGGGGGRDGEGAGGGSELARRAEPDEQDELEEGEGVGDRHGADKESARGRSAQWERLLGYQVEGLEKLLSPPDAFNKRRFEVGTDNLVWLGCPIFIRPDGLWKKRRKKVKKEGKANGWEDAGCLDKGSNQDGGTGPDSEEEADSRENGTDGTESSTARDRAPSLPYVEGFEPGYGHGLISGAPSGVASKAPSETGSDTRSASTAGHEHDMTMFNVVFVLNPPALEYQLRVKEMYDNVVRTFAKALRLEQAKSSYVEKESARILKLKDKAKENKTPMSTLWPHVIHQSSLAKALAIIYNAISCSKIAHVNLDFASDWSFQIPQPISTPCLPTPTSPQMPGLWLTTANLSVDEDDGEVLSEHTALLLLEDTETLIKEVESDSREFAAPLAFFLRNSDPTKSLVKLSAACSISLQDVQYIARRLIYWRRARPIPPLHRRDTYIVSPNADLRALPAATAAYAARFPTLPSLPQILNSLSQSPRPYNFLIPTKAHRPAYMEILAWLMRGGWVTQLRTFAWLRIPPQVKAEVAALIDKEQQVIEEVEKPEDVLTQSDMAIPVHTALANTTRTSEPLLSPSRATALSPTHSSVTPGISATSSHHRGASPAIGSAPSISATSITSPTRPASSTGSTSSGRTTIPLSRGASPRPGASRTSSAGIVPIVTRPSSTAPTSPLAHPAVPAASTAAATITPPKANTAPATTPPPPPPDASPFAPSLIQSPQKARSLEARWISHIGDSFTSEPELRDLWPTLLKYFDGRHALDEIAVRENLKRKTALHWLGILREQGWLVSVRHW</sequence>
<evidence type="ECO:0000256" key="4">
    <source>
        <dbReference type="ARBA" id="ARBA00030028"/>
    </source>
</evidence>
<feature type="region of interest" description="Disordered" evidence="6">
    <location>
        <begin position="209"/>
        <end position="262"/>
    </location>
</feature>
<feature type="region of interest" description="Disordered" evidence="6">
    <location>
        <begin position="274"/>
        <end position="301"/>
    </location>
</feature>
<feature type="compositionally biased region" description="Acidic residues" evidence="6">
    <location>
        <begin position="64"/>
        <end position="73"/>
    </location>
</feature>
<evidence type="ECO:0000313" key="9">
    <source>
        <dbReference type="Proteomes" id="UP000799766"/>
    </source>
</evidence>
<feature type="compositionally biased region" description="Acidic residues" evidence="6">
    <location>
        <begin position="121"/>
        <end position="131"/>
    </location>
</feature>
<dbReference type="Pfam" id="PF24064">
    <property type="entry name" value="HTH_NPRL3"/>
    <property type="match status" value="1"/>
</dbReference>
<dbReference type="GO" id="GO:1990130">
    <property type="term" value="C:GATOR1 complex"/>
    <property type="evidence" value="ECO:0007669"/>
    <property type="project" value="TreeGrafter"/>
</dbReference>